<comment type="caution">
    <text evidence="3">The sequence shown here is derived from an EMBL/GenBank/DDBJ whole genome shotgun (WGS) entry which is preliminary data.</text>
</comment>
<reference evidence="3 5" key="1">
    <citation type="submission" date="2020-09" db="EMBL/GenBank/DDBJ databases">
        <title>Draft Genomes of Bacterial Isolates from North Pond Shallow Sediments.</title>
        <authorList>
            <person name="Kiel Reese B."/>
            <person name="Mullis M."/>
            <person name="Weisend R.E."/>
        </authorList>
    </citation>
    <scope>NUCLEOTIDE SEQUENCE</scope>
    <source>
        <strain evidence="3">KJE-2</strain>
        <strain evidence="2 5">KJE-3</strain>
    </source>
</reference>
<dbReference type="Proteomes" id="UP000655994">
    <property type="component" value="Unassembled WGS sequence"/>
</dbReference>
<evidence type="ECO:0000313" key="4">
    <source>
        <dbReference type="Proteomes" id="UP000621390"/>
    </source>
</evidence>
<evidence type="ECO:0000313" key="3">
    <source>
        <dbReference type="EMBL" id="MBJ7316853.1"/>
    </source>
</evidence>
<dbReference type="AlphaFoldDB" id="A0A8I1G6N8"/>
<name>A0A8I1G6N8_9GAMM</name>
<keyword evidence="5" id="KW-1185">Reference proteome</keyword>
<proteinExistence type="predicted"/>
<protein>
    <submittedName>
        <fullName evidence="3">Uncharacterized protein</fullName>
    </submittedName>
</protein>
<organism evidence="3 4">
    <name type="scientific">Idiomarina abyssalis</name>
    <dbReference type="NCBI Taxonomy" id="86102"/>
    <lineage>
        <taxon>Bacteria</taxon>
        <taxon>Pseudomonadati</taxon>
        <taxon>Pseudomonadota</taxon>
        <taxon>Gammaproteobacteria</taxon>
        <taxon>Alteromonadales</taxon>
        <taxon>Idiomarinaceae</taxon>
        <taxon>Idiomarina</taxon>
    </lineage>
</organism>
<dbReference type="EMBL" id="JAEMOP010000009">
    <property type="protein sequence ID" value="MBJ7316853.1"/>
    <property type="molecule type" value="Genomic_DNA"/>
</dbReference>
<dbReference type="RefSeq" id="WP_199493276.1">
    <property type="nucleotide sequence ID" value="NZ_JAEMOP010000009.1"/>
</dbReference>
<evidence type="ECO:0000313" key="5">
    <source>
        <dbReference type="Proteomes" id="UP000655994"/>
    </source>
</evidence>
<dbReference type="Proteomes" id="UP000621390">
    <property type="component" value="Unassembled WGS sequence"/>
</dbReference>
<evidence type="ECO:0000313" key="2">
    <source>
        <dbReference type="EMBL" id="MBJ7265473.1"/>
    </source>
</evidence>
<evidence type="ECO:0000256" key="1">
    <source>
        <dbReference type="SAM" id="MobiDB-lite"/>
    </source>
</evidence>
<gene>
    <name evidence="2" type="ORF">JHC10_00810</name>
    <name evidence="3" type="ORF">JHC11_12730</name>
</gene>
<sequence>MAAPIIAAAGKAVLTKIATRVVKNKAKNLISKKLGTGADAKPEHTAGAGNGTSQLPGSDKIQEAIESGSLAKNQKLDKHFDSFMRKQLNVPSEQILKDSNFGPALSKAFSKSKGLLKVAAPISQIVDKESSLGKLAELGRVNKDVKEAISMEMEAQAFNEPVPTQIEQVSLAKPTNAGKI</sequence>
<feature type="region of interest" description="Disordered" evidence="1">
    <location>
        <begin position="35"/>
        <end position="58"/>
    </location>
</feature>
<dbReference type="EMBL" id="JAEMOS010000002">
    <property type="protein sequence ID" value="MBJ7265473.1"/>
    <property type="molecule type" value="Genomic_DNA"/>
</dbReference>
<accession>A0A8I1G6N8</accession>